<organism evidence="1 2">
    <name type="scientific">Paraburkholderia humisilvae</name>
    <dbReference type="NCBI Taxonomy" id="627669"/>
    <lineage>
        <taxon>Bacteria</taxon>
        <taxon>Pseudomonadati</taxon>
        <taxon>Pseudomonadota</taxon>
        <taxon>Betaproteobacteria</taxon>
        <taxon>Burkholderiales</taxon>
        <taxon>Burkholderiaceae</taxon>
        <taxon>Paraburkholderia</taxon>
    </lineage>
</organism>
<reference evidence="1 2" key="1">
    <citation type="submission" date="2020-04" db="EMBL/GenBank/DDBJ databases">
        <authorList>
            <person name="De Canck E."/>
        </authorList>
    </citation>
    <scope>NUCLEOTIDE SEQUENCE [LARGE SCALE GENOMIC DNA]</scope>
    <source>
        <strain evidence="1 2">LMG 29542</strain>
    </source>
</reference>
<dbReference type="Gene3D" id="3.10.450.610">
    <property type="match status" value="1"/>
</dbReference>
<dbReference type="EMBL" id="CADIKH010000224">
    <property type="protein sequence ID" value="CAB3774995.1"/>
    <property type="molecule type" value="Genomic_DNA"/>
</dbReference>
<dbReference type="InterPro" id="IPR032598">
    <property type="entry name" value="RsaM-like"/>
</dbReference>
<protein>
    <submittedName>
        <fullName evidence="1">Uncharacterized protein</fullName>
    </submittedName>
</protein>
<sequence>MHMDGYLRLTIAEFNSLRFTHCWSAEDDEVRAELRAAGLDSRSSGYTEWMGMFKDERISLGWSWYESNAMHFEMVPPELGAIGTNLMLMRESREDLGPGITNDFLRTRIAVMQWQASVQSSIRGD</sequence>
<evidence type="ECO:0000313" key="1">
    <source>
        <dbReference type="EMBL" id="CAB3774995.1"/>
    </source>
</evidence>
<name>A0A6J5FCP3_9BURK</name>
<dbReference type="Pfam" id="PF16245">
    <property type="entry name" value="DUF4902"/>
    <property type="match status" value="1"/>
</dbReference>
<dbReference type="Proteomes" id="UP000494363">
    <property type="component" value="Unassembled WGS sequence"/>
</dbReference>
<evidence type="ECO:0000313" key="2">
    <source>
        <dbReference type="Proteomes" id="UP000494363"/>
    </source>
</evidence>
<dbReference type="AlphaFoldDB" id="A0A6J5FCP3"/>
<keyword evidence="2" id="KW-1185">Reference proteome</keyword>
<dbReference type="RefSeq" id="WP_343053091.1">
    <property type="nucleotide sequence ID" value="NZ_CADIKH010000224.1"/>
</dbReference>
<proteinExistence type="predicted"/>
<accession>A0A6J5FCP3</accession>
<gene>
    <name evidence="1" type="ORF">LMG29542_08377</name>
</gene>